<evidence type="ECO:0000259" key="1">
    <source>
        <dbReference type="Pfam" id="PF08662"/>
    </source>
</evidence>
<comment type="caution">
    <text evidence="2">The sequence shown here is derived from an EMBL/GenBank/DDBJ whole genome shotgun (WGS) entry which is preliminary data.</text>
</comment>
<dbReference type="SUPFAM" id="SSF82171">
    <property type="entry name" value="DPP6 N-terminal domain-like"/>
    <property type="match status" value="1"/>
</dbReference>
<protein>
    <recommendedName>
        <fullName evidence="1">Translation initiation factor beta propellor-like domain-containing protein</fullName>
    </recommendedName>
</protein>
<feature type="domain" description="Translation initiation factor beta propellor-like" evidence="1">
    <location>
        <begin position="88"/>
        <end position="190"/>
    </location>
</feature>
<dbReference type="PANTHER" id="PTHR19879">
    <property type="entry name" value="TRANSCRIPTION INITIATION FACTOR TFIID"/>
    <property type="match status" value="1"/>
</dbReference>
<dbReference type="RefSeq" id="WP_220196140.1">
    <property type="nucleotide sequence ID" value="NZ_BNJF01000002.1"/>
</dbReference>
<keyword evidence="3" id="KW-1185">Reference proteome</keyword>
<proteinExistence type="predicted"/>
<dbReference type="EMBL" id="BNJF01000002">
    <property type="protein sequence ID" value="GHO46785.1"/>
    <property type="molecule type" value="Genomic_DNA"/>
</dbReference>
<reference evidence="2" key="1">
    <citation type="submission" date="2020-10" db="EMBL/GenBank/DDBJ databases">
        <title>Taxonomic study of unclassified bacteria belonging to the class Ktedonobacteria.</title>
        <authorList>
            <person name="Yabe S."/>
            <person name="Wang C.M."/>
            <person name="Zheng Y."/>
            <person name="Sakai Y."/>
            <person name="Cavaletti L."/>
            <person name="Monciardini P."/>
            <person name="Donadio S."/>
        </authorList>
    </citation>
    <scope>NUCLEOTIDE SEQUENCE</scope>
    <source>
        <strain evidence="2">SOSP1-1</strain>
    </source>
</reference>
<dbReference type="Proteomes" id="UP000612362">
    <property type="component" value="Unassembled WGS sequence"/>
</dbReference>
<accession>A0A8J3I513</accession>
<organism evidence="2 3">
    <name type="scientific">Ktedonospora formicarum</name>
    <dbReference type="NCBI Taxonomy" id="2778364"/>
    <lineage>
        <taxon>Bacteria</taxon>
        <taxon>Bacillati</taxon>
        <taxon>Chloroflexota</taxon>
        <taxon>Ktedonobacteria</taxon>
        <taxon>Ktedonobacterales</taxon>
        <taxon>Ktedonobacteraceae</taxon>
        <taxon>Ktedonospora</taxon>
    </lineage>
</organism>
<name>A0A8J3I513_9CHLR</name>
<dbReference type="InterPro" id="IPR015943">
    <property type="entry name" value="WD40/YVTN_repeat-like_dom_sf"/>
</dbReference>
<dbReference type="Pfam" id="PF08662">
    <property type="entry name" value="eIF2A"/>
    <property type="match status" value="1"/>
</dbReference>
<evidence type="ECO:0000313" key="2">
    <source>
        <dbReference type="EMBL" id="GHO46785.1"/>
    </source>
</evidence>
<dbReference type="Gene3D" id="2.130.10.10">
    <property type="entry name" value="YVTN repeat-like/Quinoprotein amine dehydrogenase"/>
    <property type="match status" value="1"/>
</dbReference>
<sequence>MDWSANGHLEVSFNTLGIFDGTTCATKLQTSLQGTNALWSPDHTRLLNISSTNFPQIVDASTGKVLATYIPTEQAKGCCGGSGYIAPFAFAWSGNGTQIISLTGSQQSQWSVEIWSASTGKVVSKPLTQNGTPNFIQLSPSGKYVAVSDKSGIAIWSIDKKKQIGHLSLNVDSQHAPLAWAWSPDGKYLAESNSEIHLWDVHAKKFVAIFGKVSNKNWISNLAWSKDSIKLAASISTPPDWTKNTVNIWKIS</sequence>
<evidence type="ECO:0000313" key="3">
    <source>
        <dbReference type="Proteomes" id="UP000612362"/>
    </source>
</evidence>
<dbReference type="PANTHER" id="PTHR19879:SF9">
    <property type="entry name" value="TRANSCRIPTION INITIATION FACTOR TFIID SUBUNIT 5"/>
    <property type="match status" value="1"/>
</dbReference>
<dbReference type="InterPro" id="IPR013979">
    <property type="entry name" value="TIF_beta_prop-like"/>
</dbReference>
<dbReference type="AlphaFoldDB" id="A0A8J3I513"/>
<gene>
    <name evidence="2" type="ORF">KSX_49480</name>
</gene>